<keyword evidence="6 10" id="KW-0407">Ion channel</keyword>
<keyword evidence="10" id="KW-0915">Sodium</keyword>
<evidence type="ECO:0000256" key="9">
    <source>
        <dbReference type="ARBA" id="ARBA00049940"/>
    </source>
</evidence>
<organism evidence="11 12">
    <name type="scientific">Promicromonospora umidemergens</name>
    <dbReference type="NCBI Taxonomy" id="629679"/>
    <lineage>
        <taxon>Bacteria</taxon>
        <taxon>Bacillati</taxon>
        <taxon>Actinomycetota</taxon>
        <taxon>Actinomycetes</taxon>
        <taxon>Micrococcales</taxon>
        <taxon>Promicromonosporaceae</taxon>
        <taxon>Promicromonospora</taxon>
    </lineage>
</organism>
<comment type="caution">
    <text evidence="11">The sequence shown here is derived from an EMBL/GenBank/DDBJ whole genome shotgun (WGS) entry which is preliminary data.</text>
</comment>
<dbReference type="Pfam" id="PF02537">
    <property type="entry name" value="CRCB"/>
    <property type="match status" value="1"/>
</dbReference>
<protein>
    <recommendedName>
        <fullName evidence="10">Fluoride-specific ion channel FluC</fullName>
    </recommendedName>
</protein>
<keyword evidence="2 10" id="KW-1003">Cell membrane</keyword>
<feature type="binding site" evidence="10">
    <location>
        <position position="120"/>
    </location>
    <ligand>
        <name>Na(+)</name>
        <dbReference type="ChEBI" id="CHEBI:29101"/>
        <note>structural</note>
    </ligand>
</feature>
<dbReference type="HAMAP" id="MF_00454">
    <property type="entry name" value="FluC"/>
    <property type="match status" value="1"/>
</dbReference>
<evidence type="ECO:0000313" key="11">
    <source>
        <dbReference type="EMBL" id="GAA4719339.1"/>
    </source>
</evidence>
<accession>A0ABP8Y1U3</accession>
<evidence type="ECO:0000256" key="1">
    <source>
        <dbReference type="ARBA" id="ARBA00004651"/>
    </source>
</evidence>
<feature type="transmembrane region" description="Helical" evidence="10">
    <location>
        <begin position="27"/>
        <end position="47"/>
    </location>
</feature>
<evidence type="ECO:0000256" key="5">
    <source>
        <dbReference type="ARBA" id="ARBA00023136"/>
    </source>
</evidence>
<comment type="similarity">
    <text evidence="7 10">Belongs to the fluoride channel Fluc/FEX (TC 1.A.43) family.</text>
</comment>
<evidence type="ECO:0000256" key="10">
    <source>
        <dbReference type="HAMAP-Rule" id="MF_00454"/>
    </source>
</evidence>
<keyword evidence="4 10" id="KW-1133">Transmembrane helix</keyword>
<keyword evidence="10" id="KW-0813">Transport</keyword>
<keyword evidence="3 10" id="KW-0812">Transmembrane</keyword>
<comment type="activity regulation">
    <text evidence="10">Na(+) is not transported, but it plays an essential structural role and its presence is essential for fluoride channel function.</text>
</comment>
<evidence type="ECO:0000313" key="12">
    <source>
        <dbReference type="Proteomes" id="UP001500843"/>
    </source>
</evidence>
<dbReference type="RefSeq" id="WP_253872280.1">
    <property type="nucleotide sequence ID" value="NZ_BAABHM010000032.1"/>
</dbReference>
<dbReference type="Proteomes" id="UP001500843">
    <property type="component" value="Unassembled WGS sequence"/>
</dbReference>
<comment type="catalytic activity">
    <reaction evidence="8">
        <text>fluoride(in) = fluoride(out)</text>
        <dbReference type="Rhea" id="RHEA:76159"/>
        <dbReference type="ChEBI" id="CHEBI:17051"/>
    </reaction>
    <physiologicalReaction direction="left-to-right" evidence="8">
        <dbReference type="Rhea" id="RHEA:76160"/>
    </physiologicalReaction>
</comment>
<gene>
    <name evidence="10" type="primary">fluC</name>
    <name evidence="10" type="synonym">crcB</name>
    <name evidence="11" type="ORF">GCM10023198_48950</name>
</gene>
<feature type="transmembrane region" description="Helical" evidence="10">
    <location>
        <begin position="139"/>
        <end position="164"/>
    </location>
</feature>
<dbReference type="SUPFAM" id="SSF103473">
    <property type="entry name" value="MFS general substrate transporter"/>
    <property type="match status" value="1"/>
</dbReference>
<dbReference type="PANTHER" id="PTHR28259:SF1">
    <property type="entry name" value="FLUORIDE EXPORT PROTEIN 1-RELATED"/>
    <property type="match status" value="1"/>
</dbReference>
<evidence type="ECO:0000256" key="7">
    <source>
        <dbReference type="ARBA" id="ARBA00035120"/>
    </source>
</evidence>
<dbReference type="InterPro" id="IPR003691">
    <property type="entry name" value="FluC"/>
</dbReference>
<keyword evidence="10" id="KW-0406">Ion transport</keyword>
<evidence type="ECO:0000256" key="2">
    <source>
        <dbReference type="ARBA" id="ARBA00022475"/>
    </source>
</evidence>
<evidence type="ECO:0000256" key="6">
    <source>
        <dbReference type="ARBA" id="ARBA00023303"/>
    </source>
</evidence>
<keyword evidence="12" id="KW-1185">Reference proteome</keyword>
<proteinExistence type="inferred from homology"/>
<dbReference type="InterPro" id="IPR036259">
    <property type="entry name" value="MFS_trans_sf"/>
</dbReference>
<evidence type="ECO:0000256" key="8">
    <source>
        <dbReference type="ARBA" id="ARBA00035585"/>
    </source>
</evidence>
<evidence type="ECO:0000256" key="4">
    <source>
        <dbReference type="ARBA" id="ARBA00022989"/>
    </source>
</evidence>
<feature type="transmembrane region" description="Helical" evidence="10">
    <location>
        <begin position="109"/>
        <end position="127"/>
    </location>
</feature>
<dbReference type="EMBL" id="BAABHM010000032">
    <property type="protein sequence ID" value="GAA4719339.1"/>
    <property type="molecule type" value="Genomic_DNA"/>
</dbReference>
<evidence type="ECO:0000256" key="3">
    <source>
        <dbReference type="ARBA" id="ARBA00022692"/>
    </source>
</evidence>
<dbReference type="PANTHER" id="PTHR28259">
    <property type="entry name" value="FLUORIDE EXPORT PROTEIN 1-RELATED"/>
    <property type="match status" value="1"/>
</dbReference>
<comment type="function">
    <text evidence="9 10">Fluoride-specific ion channel. Important for reducing fluoride concentration in the cell, thus reducing its toxicity.</text>
</comment>
<reference evidence="12" key="1">
    <citation type="journal article" date="2019" name="Int. J. Syst. Evol. Microbiol.">
        <title>The Global Catalogue of Microorganisms (GCM) 10K type strain sequencing project: providing services to taxonomists for standard genome sequencing and annotation.</title>
        <authorList>
            <consortium name="The Broad Institute Genomics Platform"/>
            <consortium name="The Broad Institute Genome Sequencing Center for Infectious Disease"/>
            <person name="Wu L."/>
            <person name="Ma J."/>
        </authorList>
    </citation>
    <scope>NUCLEOTIDE SEQUENCE [LARGE SCALE GENOMIC DNA]</scope>
    <source>
        <strain evidence="12">JCM 17975</strain>
    </source>
</reference>
<feature type="binding site" evidence="10">
    <location>
        <position position="117"/>
    </location>
    <ligand>
        <name>Na(+)</name>
        <dbReference type="ChEBI" id="CHEBI:29101"/>
        <note>structural</note>
    </ligand>
</feature>
<feature type="transmembrane region" description="Helical" evidence="10">
    <location>
        <begin position="67"/>
        <end position="89"/>
    </location>
</feature>
<keyword evidence="5 10" id="KW-0472">Membrane</keyword>
<sequence>MSDRFFHNLSDVHEGAHRVTRTPHRDWRYVGLVALGGACGSAARYLLGIWATAPLNLVPVPPTGTVPALLLFPVSTFVVNVVGAFALGYLLEGLSRRGRETVRRRKIRLGIGTGVLGGFTTYSALALETQHLLAQGPAWLALLYVVLTLAGGTAACLGGIAIAARAERRRKRRSP</sequence>
<keyword evidence="10" id="KW-0479">Metal-binding</keyword>
<name>A0ABP8Y1U3_9MICO</name>
<comment type="subcellular location">
    <subcellularLocation>
        <location evidence="1 10">Cell membrane</location>
        <topology evidence="1 10">Multi-pass membrane protein</topology>
    </subcellularLocation>
</comment>